<evidence type="ECO:0000256" key="3">
    <source>
        <dbReference type="SAM" id="SignalP"/>
    </source>
</evidence>
<dbReference type="InterPro" id="IPR050100">
    <property type="entry name" value="TRAFAC_GTPase_members"/>
</dbReference>
<organism evidence="5 6">
    <name type="scientific">Ilex paraguariensis</name>
    <name type="common">yerba mate</name>
    <dbReference type="NCBI Taxonomy" id="185542"/>
    <lineage>
        <taxon>Eukaryota</taxon>
        <taxon>Viridiplantae</taxon>
        <taxon>Streptophyta</taxon>
        <taxon>Embryophyta</taxon>
        <taxon>Tracheophyta</taxon>
        <taxon>Spermatophyta</taxon>
        <taxon>Magnoliopsida</taxon>
        <taxon>eudicotyledons</taxon>
        <taxon>Gunneridae</taxon>
        <taxon>Pentapetalae</taxon>
        <taxon>asterids</taxon>
        <taxon>campanulids</taxon>
        <taxon>Aquifoliales</taxon>
        <taxon>Aquifoliaceae</taxon>
        <taxon>Ilex</taxon>
    </lineage>
</organism>
<dbReference type="Proteomes" id="UP001642360">
    <property type="component" value="Unassembled WGS sequence"/>
</dbReference>
<evidence type="ECO:0000256" key="1">
    <source>
        <dbReference type="ARBA" id="ARBA00022741"/>
    </source>
</evidence>
<evidence type="ECO:0000313" key="6">
    <source>
        <dbReference type="Proteomes" id="UP001642360"/>
    </source>
</evidence>
<reference evidence="5 6" key="1">
    <citation type="submission" date="2024-02" db="EMBL/GenBank/DDBJ databases">
        <authorList>
            <person name="Vignale AGUSTIN F."/>
            <person name="Sosa J E."/>
            <person name="Modenutti C."/>
        </authorList>
    </citation>
    <scope>NUCLEOTIDE SEQUENCE [LARGE SCALE GENOMIC DNA]</scope>
</reference>
<evidence type="ECO:0000313" key="5">
    <source>
        <dbReference type="EMBL" id="CAK9137707.1"/>
    </source>
</evidence>
<keyword evidence="2" id="KW-0342">GTP-binding</keyword>
<dbReference type="PANTHER" id="PTHR23115">
    <property type="entry name" value="TRANSLATION FACTOR"/>
    <property type="match status" value="1"/>
</dbReference>
<dbReference type="InterPro" id="IPR000795">
    <property type="entry name" value="T_Tr_GTP-bd_dom"/>
</dbReference>
<dbReference type="InterPro" id="IPR027417">
    <property type="entry name" value="P-loop_NTPase"/>
</dbReference>
<dbReference type="AlphaFoldDB" id="A0ABC8QZ50"/>
<sequence>MFRGKLNLLLHLVALPNQYNFLYVRYMAYIMDTNEEERVKGITVEVGRAHFETKTTRFTILDAPIHPSLSFQAFETPLRSVPCGAPVL</sequence>
<feature type="signal peptide" evidence="3">
    <location>
        <begin position="1"/>
        <end position="16"/>
    </location>
</feature>
<dbReference type="GO" id="GO:0005525">
    <property type="term" value="F:GTP binding"/>
    <property type="evidence" value="ECO:0007669"/>
    <property type="project" value="UniProtKB-KW"/>
</dbReference>
<dbReference type="SUPFAM" id="SSF52540">
    <property type="entry name" value="P-loop containing nucleoside triphosphate hydrolases"/>
    <property type="match status" value="1"/>
</dbReference>
<feature type="domain" description="Tr-type G" evidence="4">
    <location>
        <begin position="28"/>
        <end position="66"/>
    </location>
</feature>
<dbReference type="EMBL" id="CAUOFW020000836">
    <property type="protein sequence ID" value="CAK9137707.1"/>
    <property type="molecule type" value="Genomic_DNA"/>
</dbReference>
<feature type="chain" id="PRO_5044769319" description="Tr-type G domain-containing protein" evidence="3">
    <location>
        <begin position="17"/>
        <end position="88"/>
    </location>
</feature>
<gene>
    <name evidence="5" type="ORF">ILEXP_LOCUS4755</name>
</gene>
<dbReference type="Gene3D" id="3.40.50.300">
    <property type="entry name" value="P-loop containing nucleotide triphosphate hydrolases"/>
    <property type="match status" value="1"/>
</dbReference>
<evidence type="ECO:0000259" key="4">
    <source>
        <dbReference type="Pfam" id="PF00009"/>
    </source>
</evidence>
<keyword evidence="1" id="KW-0547">Nucleotide-binding</keyword>
<accession>A0ABC8QZ50</accession>
<protein>
    <recommendedName>
        <fullName evidence="4">Tr-type G domain-containing protein</fullName>
    </recommendedName>
</protein>
<dbReference type="InterPro" id="IPR031157">
    <property type="entry name" value="G_TR_CS"/>
</dbReference>
<keyword evidence="3" id="KW-0732">Signal</keyword>
<dbReference type="PROSITE" id="PS00301">
    <property type="entry name" value="G_TR_1"/>
    <property type="match status" value="1"/>
</dbReference>
<dbReference type="Pfam" id="PF00009">
    <property type="entry name" value="GTP_EFTU"/>
    <property type="match status" value="1"/>
</dbReference>
<proteinExistence type="predicted"/>
<keyword evidence="6" id="KW-1185">Reference proteome</keyword>
<comment type="caution">
    <text evidence="5">The sequence shown here is derived from an EMBL/GenBank/DDBJ whole genome shotgun (WGS) entry which is preliminary data.</text>
</comment>
<evidence type="ECO:0000256" key="2">
    <source>
        <dbReference type="ARBA" id="ARBA00023134"/>
    </source>
</evidence>
<name>A0ABC8QZ50_9AQUA</name>